<accession>A0A0L0QJL2</accession>
<dbReference type="GeneID" id="66871696"/>
<dbReference type="GO" id="GO:0032259">
    <property type="term" value="P:methylation"/>
    <property type="evidence" value="ECO:0007669"/>
    <property type="project" value="UniProtKB-KW"/>
</dbReference>
<dbReference type="PANTHER" id="PTHR43591:SF110">
    <property type="entry name" value="RHODANESE DOMAIN-CONTAINING PROTEIN"/>
    <property type="match status" value="1"/>
</dbReference>
<comment type="caution">
    <text evidence="2">The sequence shown here is derived from an EMBL/GenBank/DDBJ whole genome shotgun (WGS) entry which is preliminary data.</text>
</comment>
<dbReference type="GO" id="GO:0008168">
    <property type="term" value="F:methyltransferase activity"/>
    <property type="evidence" value="ECO:0007669"/>
    <property type="project" value="UniProtKB-KW"/>
</dbReference>
<dbReference type="Pfam" id="PF13649">
    <property type="entry name" value="Methyltransf_25"/>
    <property type="match status" value="1"/>
</dbReference>
<feature type="domain" description="Methyltransferase" evidence="1">
    <location>
        <begin position="43"/>
        <end position="136"/>
    </location>
</feature>
<dbReference type="PATRIC" id="fig|1473.5.peg.267"/>
<keyword evidence="2" id="KW-0808">Transferase</keyword>
<dbReference type="AlphaFoldDB" id="A0A0L0QJL2"/>
<dbReference type="Gene3D" id="3.40.50.150">
    <property type="entry name" value="Vaccinia Virus protein VP39"/>
    <property type="match status" value="1"/>
</dbReference>
<dbReference type="OrthoDB" id="9810615at2"/>
<dbReference type="InterPro" id="IPR029063">
    <property type="entry name" value="SAM-dependent_MTases_sf"/>
</dbReference>
<dbReference type="RefSeq" id="WP_050351226.1">
    <property type="nucleotide sequence ID" value="NZ_BOSN01000002.1"/>
</dbReference>
<gene>
    <name evidence="2" type="ORF">AFK71_09040</name>
</gene>
<proteinExistence type="predicted"/>
<reference evidence="3" key="1">
    <citation type="submission" date="2015-07" db="EMBL/GenBank/DDBJ databases">
        <title>Fjat-10053 dsm26.</title>
        <authorList>
            <person name="Liu B."/>
            <person name="Wang J."/>
            <person name="Zhu Y."/>
            <person name="Liu G."/>
            <person name="Chen Q."/>
            <person name="Chen Z."/>
            <person name="Lan J."/>
            <person name="Che J."/>
            <person name="Ge C."/>
            <person name="Shi H."/>
            <person name="Pan Z."/>
            <person name="Liu X."/>
        </authorList>
    </citation>
    <scope>NUCLEOTIDE SEQUENCE [LARGE SCALE GENOMIC DNA]</scope>
    <source>
        <strain evidence="3">DSM 26</strain>
    </source>
</reference>
<dbReference type="EMBL" id="LGTO01000007">
    <property type="protein sequence ID" value="KNE18747.1"/>
    <property type="molecule type" value="Genomic_DNA"/>
</dbReference>
<dbReference type="SUPFAM" id="SSF53335">
    <property type="entry name" value="S-adenosyl-L-methionine-dependent methyltransferases"/>
    <property type="match status" value="1"/>
</dbReference>
<dbReference type="InterPro" id="IPR041698">
    <property type="entry name" value="Methyltransf_25"/>
</dbReference>
<evidence type="ECO:0000313" key="2">
    <source>
        <dbReference type="EMBL" id="KNE18747.1"/>
    </source>
</evidence>
<organism evidence="2 3">
    <name type="scientific">Virgibacillus pantothenticus</name>
    <dbReference type="NCBI Taxonomy" id="1473"/>
    <lineage>
        <taxon>Bacteria</taxon>
        <taxon>Bacillati</taxon>
        <taxon>Bacillota</taxon>
        <taxon>Bacilli</taxon>
        <taxon>Bacillales</taxon>
        <taxon>Bacillaceae</taxon>
        <taxon>Virgibacillus</taxon>
    </lineage>
</organism>
<protein>
    <submittedName>
        <fullName evidence="2">SAM-dependent methyltransferase</fullName>
    </submittedName>
</protein>
<dbReference type="CDD" id="cd02440">
    <property type="entry name" value="AdoMet_MTases"/>
    <property type="match status" value="1"/>
</dbReference>
<keyword evidence="2" id="KW-0489">Methyltransferase</keyword>
<name>A0A0L0QJL2_VIRPA</name>
<dbReference type="Proteomes" id="UP000036780">
    <property type="component" value="Unassembled WGS sequence"/>
</dbReference>
<sequence>MKTSFKTEMIANKFEAYNDILEQTLGFRFVFQTFLSNPKITRVLDYGCGPGKVSYRLAKKTGVHVLAVDESKEMINIASKKRSHPNINYHLIKNDNLSFLKDNSVDGAMACYVFINTEKKEQILRMMKEIYRVLAPHSPFVILDTNPDSTGIEFSTFRNGIKGKTYMSGEARQEWLHINDQEDLVLHDFHWPKSVYEELLTEAGFQEIEQLEPTLKDIPEDELKIIQEKHHDHHWKSEWEFPPFVIYKSIKLVK</sequence>
<keyword evidence="3" id="KW-1185">Reference proteome</keyword>
<evidence type="ECO:0000259" key="1">
    <source>
        <dbReference type="Pfam" id="PF13649"/>
    </source>
</evidence>
<evidence type="ECO:0000313" key="3">
    <source>
        <dbReference type="Proteomes" id="UP000036780"/>
    </source>
</evidence>
<dbReference type="PANTHER" id="PTHR43591">
    <property type="entry name" value="METHYLTRANSFERASE"/>
    <property type="match status" value="1"/>
</dbReference>